<dbReference type="Proteomes" id="UP000694388">
    <property type="component" value="Unplaced"/>
</dbReference>
<dbReference type="GO" id="GO:0043065">
    <property type="term" value="P:positive regulation of apoptotic process"/>
    <property type="evidence" value="ECO:0007669"/>
    <property type="project" value="InterPro"/>
</dbReference>
<evidence type="ECO:0000313" key="5">
    <source>
        <dbReference type="Proteomes" id="UP000694388"/>
    </source>
</evidence>
<evidence type="ECO:0000256" key="2">
    <source>
        <dbReference type="ARBA" id="ARBA00022490"/>
    </source>
</evidence>
<feature type="domain" description="PH" evidence="3">
    <location>
        <begin position="17"/>
        <end position="110"/>
    </location>
</feature>
<dbReference type="SUPFAM" id="SSF50729">
    <property type="entry name" value="PH domain-like"/>
    <property type="match status" value="1"/>
</dbReference>
<dbReference type="GeneTree" id="ENSGT00440000039564"/>
<dbReference type="InterPro" id="IPR001849">
    <property type="entry name" value="PH_domain"/>
</dbReference>
<evidence type="ECO:0000259" key="3">
    <source>
        <dbReference type="SMART" id="SM00233"/>
    </source>
</evidence>
<dbReference type="PANTHER" id="PTHR15478">
    <property type="entry name" value="PLECKSTRIN HOMOLOGY-LIKE DOMAIN, PQ-RICH PROTEIN"/>
    <property type="match status" value="1"/>
</dbReference>
<dbReference type="InterPro" id="IPR042832">
    <property type="entry name" value="PHLA1/2/3"/>
</dbReference>
<dbReference type="InterPro" id="IPR011993">
    <property type="entry name" value="PH-like_dom_sf"/>
</dbReference>
<name>A0A8C4NJJ9_EPTBU</name>
<evidence type="ECO:0000313" key="4">
    <source>
        <dbReference type="Ensembl" id="ENSEBUP00000005131.1"/>
    </source>
</evidence>
<keyword evidence="5" id="KW-1185">Reference proteome</keyword>
<evidence type="ECO:0000256" key="1">
    <source>
        <dbReference type="ARBA" id="ARBA00004496"/>
    </source>
</evidence>
<dbReference type="CDD" id="cd00821">
    <property type="entry name" value="PH"/>
    <property type="match status" value="1"/>
</dbReference>
<protein>
    <recommendedName>
        <fullName evidence="3">PH domain-containing protein</fullName>
    </recommendedName>
</protein>
<proteinExistence type="predicted"/>
<dbReference type="GO" id="GO:0005737">
    <property type="term" value="C:cytoplasm"/>
    <property type="evidence" value="ECO:0007669"/>
    <property type="project" value="UniProtKB-SubCell"/>
</dbReference>
<accession>A0A8C4NJJ9</accession>
<dbReference type="GO" id="GO:1901981">
    <property type="term" value="F:phosphatidylinositol phosphate binding"/>
    <property type="evidence" value="ECO:0007669"/>
    <property type="project" value="InterPro"/>
</dbReference>
<reference evidence="4" key="1">
    <citation type="submission" date="2025-08" db="UniProtKB">
        <authorList>
            <consortium name="Ensembl"/>
        </authorList>
    </citation>
    <scope>IDENTIFICATION</scope>
</reference>
<reference evidence="4" key="2">
    <citation type="submission" date="2025-09" db="UniProtKB">
        <authorList>
            <consortium name="Ensembl"/>
        </authorList>
    </citation>
    <scope>IDENTIFICATION</scope>
</reference>
<sequence length="150" mass="17223">MHGAALYIISFLSGCYPLKEGYLEKRSHNFLQVWKKKRVELTRSALTLCASGSKHREVLPFESVRTLDCVEHRGRYCYFTLVMANGKELDFRSPAEMAWGAEITLALVRHKNEQAVRVRGGRDPSKRRSDLPVSFANRHRMAELPLFITV</sequence>
<keyword evidence="2" id="KW-0963">Cytoplasm</keyword>
<dbReference type="PANTHER" id="PTHR15478:SF12">
    <property type="entry name" value="PLECKSTRIN HOMOLOGY-LIKE DOMAIN FAMILY A MEMBER 3"/>
    <property type="match status" value="1"/>
</dbReference>
<dbReference type="OMA" id="PSWNADI"/>
<dbReference type="AlphaFoldDB" id="A0A8C4NJJ9"/>
<comment type="subcellular location">
    <subcellularLocation>
        <location evidence="1">Cytoplasm</location>
    </subcellularLocation>
</comment>
<dbReference type="Ensembl" id="ENSEBUT00000005569.1">
    <property type="protein sequence ID" value="ENSEBUP00000005131.1"/>
    <property type="gene ID" value="ENSEBUG00000003531.1"/>
</dbReference>
<organism evidence="4 5">
    <name type="scientific">Eptatretus burgeri</name>
    <name type="common">Inshore hagfish</name>
    <dbReference type="NCBI Taxonomy" id="7764"/>
    <lineage>
        <taxon>Eukaryota</taxon>
        <taxon>Metazoa</taxon>
        <taxon>Chordata</taxon>
        <taxon>Craniata</taxon>
        <taxon>Vertebrata</taxon>
        <taxon>Cyclostomata</taxon>
        <taxon>Myxini</taxon>
        <taxon>Myxiniformes</taxon>
        <taxon>Myxinidae</taxon>
        <taxon>Eptatretinae</taxon>
        <taxon>Eptatretus</taxon>
    </lineage>
</organism>
<dbReference type="SMART" id="SM00233">
    <property type="entry name" value="PH"/>
    <property type="match status" value="1"/>
</dbReference>
<dbReference type="Gene3D" id="2.30.29.30">
    <property type="entry name" value="Pleckstrin-homology domain (PH domain)/Phosphotyrosine-binding domain (PTB)"/>
    <property type="match status" value="1"/>
</dbReference>